<reference evidence="4" key="1">
    <citation type="journal article" date="2014" name="Int. J. Syst. Evol. Microbiol.">
        <title>Complete genome sequence of Corynebacterium casei LMG S-19264T (=DSM 44701T), isolated from a smear-ripened cheese.</title>
        <authorList>
            <consortium name="US DOE Joint Genome Institute (JGI-PGF)"/>
            <person name="Walter F."/>
            <person name="Albersmeier A."/>
            <person name="Kalinowski J."/>
            <person name="Ruckert C."/>
        </authorList>
    </citation>
    <scope>NUCLEOTIDE SEQUENCE</scope>
    <source>
        <strain evidence="4">JCM 3093</strain>
    </source>
</reference>
<dbReference type="Pfam" id="PF01522">
    <property type="entry name" value="Polysacc_deac_1"/>
    <property type="match status" value="1"/>
</dbReference>
<evidence type="ECO:0000256" key="2">
    <source>
        <dbReference type="SAM" id="SignalP"/>
    </source>
</evidence>
<feature type="domain" description="NodB homology" evidence="3">
    <location>
        <begin position="37"/>
        <end position="271"/>
    </location>
</feature>
<dbReference type="SUPFAM" id="SSF88713">
    <property type="entry name" value="Glycoside hydrolase/deacetylase"/>
    <property type="match status" value="1"/>
</dbReference>
<organism evidence="4 5">
    <name type="scientific">Planomonospora parontospora</name>
    <dbReference type="NCBI Taxonomy" id="58119"/>
    <lineage>
        <taxon>Bacteria</taxon>
        <taxon>Bacillati</taxon>
        <taxon>Actinomycetota</taxon>
        <taxon>Actinomycetes</taxon>
        <taxon>Streptosporangiales</taxon>
        <taxon>Streptosporangiaceae</taxon>
        <taxon>Planomonospora</taxon>
    </lineage>
</organism>
<dbReference type="InterPro" id="IPR011330">
    <property type="entry name" value="Glyco_hydro/deAcase_b/a-brl"/>
</dbReference>
<comment type="caution">
    <text evidence="4">The sequence shown here is derived from an EMBL/GenBank/DDBJ whole genome shotgun (WGS) entry which is preliminary data.</text>
</comment>
<name>A0AA37F590_9ACTN</name>
<proteinExistence type="predicted"/>
<dbReference type="CDD" id="cd10967">
    <property type="entry name" value="CE4_GLA_like_6s"/>
    <property type="match status" value="1"/>
</dbReference>
<dbReference type="PANTHER" id="PTHR34216">
    <property type="match status" value="1"/>
</dbReference>
<dbReference type="AlphaFoldDB" id="A0AA37F590"/>
<dbReference type="Gene3D" id="3.20.20.370">
    <property type="entry name" value="Glycoside hydrolase/deacetylase"/>
    <property type="match status" value="1"/>
</dbReference>
<evidence type="ECO:0000313" key="5">
    <source>
        <dbReference type="Proteomes" id="UP000627984"/>
    </source>
</evidence>
<dbReference type="GO" id="GO:0016810">
    <property type="term" value="F:hydrolase activity, acting on carbon-nitrogen (but not peptide) bonds"/>
    <property type="evidence" value="ECO:0007669"/>
    <property type="project" value="InterPro"/>
</dbReference>
<dbReference type="InterPro" id="IPR051398">
    <property type="entry name" value="Polysacch_Deacetylase"/>
</dbReference>
<feature type="signal peptide" evidence="2">
    <location>
        <begin position="1"/>
        <end position="26"/>
    </location>
</feature>
<keyword evidence="1 2" id="KW-0732">Signal</keyword>
<sequence>MKTPVYLAGALAALTLLVPLAAPAQAAAPKKAKKPQTVVALTFDDGDATQAEAARMLQNHGMRGTFYVNSGTIGQEGKLTESQLTALAKAGHEIGGHSVDHVRLNGLLPDRQREQICGDRRALMEMGHEVSTFAYPFGAVDGDARQTAKECGYAAARGVSGLRAVTCATCSTPAAESLPPANRWNIRGAGSVLDSTSVRHLKQQVLNAEKAGGGLVPVIFHVVCDDCGQYSIAPERLEEFLVWLEKRRSRGTVVRTVAQAVGAKPGPLPED</sequence>
<reference evidence="4" key="2">
    <citation type="submission" date="2022-09" db="EMBL/GenBank/DDBJ databases">
        <authorList>
            <person name="Sun Q."/>
            <person name="Ohkuma M."/>
        </authorList>
    </citation>
    <scope>NUCLEOTIDE SEQUENCE</scope>
    <source>
        <strain evidence="4">JCM 3093</strain>
    </source>
</reference>
<accession>A0AA37F590</accession>
<dbReference type="Proteomes" id="UP000627984">
    <property type="component" value="Unassembled WGS sequence"/>
</dbReference>
<evidence type="ECO:0000313" key="4">
    <source>
        <dbReference type="EMBL" id="GGK73786.1"/>
    </source>
</evidence>
<dbReference type="EMBL" id="BMQD01000011">
    <property type="protein sequence ID" value="GGK73786.1"/>
    <property type="molecule type" value="Genomic_DNA"/>
</dbReference>
<dbReference type="RefSeq" id="WP_191895826.1">
    <property type="nucleotide sequence ID" value="NZ_BMQD01000011.1"/>
</dbReference>
<gene>
    <name evidence="4" type="ORF">GCM10010126_36530</name>
</gene>
<dbReference type="InterPro" id="IPR002509">
    <property type="entry name" value="NODB_dom"/>
</dbReference>
<dbReference type="PANTHER" id="PTHR34216:SF11">
    <property type="entry name" value="CHITOOLIGOSACCHARIDE DEACETYLASE"/>
    <property type="match status" value="1"/>
</dbReference>
<dbReference type="PROSITE" id="PS51677">
    <property type="entry name" value="NODB"/>
    <property type="match status" value="1"/>
</dbReference>
<evidence type="ECO:0000259" key="3">
    <source>
        <dbReference type="PROSITE" id="PS51677"/>
    </source>
</evidence>
<evidence type="ECO:0000256" key="1">
    <source>
        <dbReference type="ARBA" id="ARBA00022729"/>
    </source>
</evidence>
<protein>
    <recommendedName>
        <fullName evidence="3">NodB homology domain-containing protein</fullName>
    </recommendedName>
</protein>
<dbReference type="GO" id="GO:0005975">
    <property type="term" value="P:carbohydrate metabolic process"/>
    <property type="evidence" value="ECO:0007669"/>
    <property type="project" value="InterPro"/>
</dbReference>
<feature type="chain" id="PRO_5041330899" description="NodB homology domain-containing protein" evidence="2">
    <location>
        <begin position="27"/>
        <end position="271"/>
    </location>
</feature>